<accession>A0A9D1M6P4</accession>
<dbReference type="InterPro" id="IPR008258">
    <property type="entry name" value="Transglycosylase_SLT_dom_1"/>
</dbReference>
<organism evidence="3 4">
    <name type="scientific">Candidatus Gallibacteroides avistercoris</name>
    <dbReference type="NCBI Taxonomy" id="2840833"/>
    <lineage>
        <taxon>Bacteria</taxon>
        <taxon>Pseudomonadati</taxon>
        <taxon>Bacteroidota</taxon>
        <taxon>Bacteroidia</taxon>
        <taxon>Bacteroidales</taxon>
        <taxon>Bacteroidaceae</taxon>
        <taxon>Bacteroidaceae incertae sedis</taxon>
        <taxon>Candidatus Gallibacteroides</taxon>
    </lineage>
</organism>
<evidence type="ECO:0000313" key="4">
    <source>
        <dbReference type="Proteomes" id="UP000824112"/>
    </source>
</evidence>
<name>A0A9D1M6P4_9BACT</name>
<reference evidence="3" key="2">
    <citation type="journal article" date="2021" name="PeerJ">
        <title>Extensive microbial diversity within the chicken gut microbiome revealed by metagenomics and culture.</title>
        <authorList>
            <person name="Gilroy R."/>
            <person name="Ravi A."/>
            <person name="Getino M."/>
            <person name="Pursley I."/>
            <person name="Horton D.L."/>
            <person name="Alikhan N.F."/>
            <person name="Baker D."/>
            <person name="Gharbi K."/>
            <person name="Hall N."/>
            <person name="Watson M."/>
            <person name="Adriaenssens E.M."/>
            <person name="Foster-Nyarko E."/>
            <person name="Jarju S."/>
            <person name="Secka A."/>
            <person name="Antonio M."/>
            <person name="Oren A."/>
            <person name="Chaudhuri R.R."/>
            <person name="La Ragione R."/>
            <person name="Hildebrand F."/>
            <person name="Pallen M.J."/>
        </authorList>
    </citation>
    <scope>NUCLEOTIDE SEQUENCE</scope>
    <source>
        <strain evidence="3">CHK158-818</strain>
    </source>
</reference>
<reference evidence="3" key="1">
    <citation type="submission" date="2020-10" db="EMBL/GenBank/DDBJ databases">
        <authorList>
            <person name="Gilroy R."/>
        </authorList>
    </citation>
    <scope>NUCLEOTIDE SEQUENCE</scope>
    <source>
        <strain evidence="3">CHK158-818</strain>
    </source>
</reference>
<dbReference type="PANTHER" id="PTHR37423:SF2">
    <property type="entry name" value="MEMBRANE-BOUND LYTIC MUREIN TRANSGLYCOSYLASE C"/>
    <property type="match status" value="1"/>
</dbReference>
<dbReference type="AlphaFoldDB" id="A0A9D1M6P4"/>
<evidence type="ECO:0000256" key="1">
    <source>
        <dbReference type="ARBA" id="ARBA00007734"/>
    </source>
</evidence>
<feature type="domain" description="Transglycosylase SLT" evidence="2">
    <location>
        <begin position="110"/>
        <end position="204"/>
    </location>
</feature>
<protein>
    <submittedName>
        <fullName evidence="3">Lytic transglycosylase domain-containing protein</fullName>
    </submittedName>
</protein>
<evidence type="ECO:0000313" key="3">
    <source>
        <dbReference type="EMBL" id="HIU54624.1"/>
    </source>
</evidence>
<sequence length="322" mass="37117">MNKKILFTGCFSMAIGAVLLLFWGARGDRSVQDEKPLVSSFSVIPEVPLEISFCGEKIDLSRFDMYERFDRELTSFTYTHSSTLLLFKRANRYFPLIEPILIANNIPVDFKYLCAIESMLDPRAVSPAKAAGLWQLMPTTGRQYGLEVNSSIDERYHIEKSTQAACRYLQDAYEKFGSWTTVAASYNAGMARISNELSAQNEDKAFDLWLVEETSRYVFRMMALKQIMSHPYKYGFVIKSNQLYKPVETFDVEVDTTINDLASFAGKNGITYAQLKEFNCWMRDRSLPNKSGKRYTIKIPKKEDMHYPPQKRQVYQANWVVD</sequence>
<evidence type="ECO:0000259" key="2">
    <source>
        <dbReference type="Pfam" id="PF01464"/>
    </source>
</evidence>
<proteinExistence type="inferred from homology"/>
<comment type="caution">
    <text evidence="3">The sequence shown here is derived from an EMBL/GenBank/DDBJ whole genome shotgun (WGS) entry which is preliminary data.</text>
</comment>
<dbReference type="CDD" id="cd16894">
    <property type="entry name" value="MltD-like"/>
    <property type="match status" value="1"/>
</dbReference>
<dbReference type="PANTHER" id="PTHR37423">
    <property type="entry name" value="SOLUBLE LYTIC MUREIN TRANSGLYCOSYLASE-RELATED"/>
    <property type="match status" value="1"/>
</dbReference>
<dbReference type="SUPFAM" id="SSF53955">
    <property type="entry name" value="Lysozyme-like"/>
    <property type="match status" value="1"/>
</dbReference>
<dbReference type="InterPro" id="IPR023346">
    <property type="entry name" value="Lysozyme-like_dom_sf"/>
</dbReference>
<dbReference type="Pfam" id="PF01464">
    <property type="entry name" value="SLT"/>
    <property type="match status" value="1"/>
</dbReference>
<comment type="similarity">
    <text evidence="1">Belongs to the transglycosylase Slt family.</text>
</comment>
<dbReference type="EMBL" id="DVNA01000051">
    <property type="protein sequence ID" value="HIU54624.1"/>
    <property type="molecule type" value="Genomic_DNA"/>
</dbReference>
<gene>
    <name evidence="3" type="ORF">IAB03_02305</name>
</gene>
<dbReference type="Gene3D" id="1.10.530.10">
    <property type="match status" value="1"/>
</dbReference>
<dbReference type="Proteomes" id="UP000824112">
    <property type="component" value="Unassembled WGS sequence"/>
</dbReference>